<dbReference type="Pfam" id="PF13579">
    <property type="entry name" value="Glyco_trans_4_4"/>
    <property type="match status" value="1"/>
</dbReference>
<protein>
    <submittedName>
        <fullName evidence="3">Glycosyltransferase family 4 protein</fullName>
    </submittedName>
</protein>
<feature type="domain" description="Glycosyltransferase subfamily 4-like N-terminal" evidence="2">
    <location>
        <begin position="30"/>
        <end position="171"/>
    </location>
</feature>
<dbReference type="InterPro" id="IPR028098">
    <property type="entry name" value="Glyco_trans_4-like_N"/>
</dbReference>
<dbReference type="Pfam" id="PF00534">
    <property type="entry name" value="Glycos_transf_1"/>
    <property type="match status" value="1"/>
</dbReference>
<evidence type="ECO:0000313" key="3">
    <source>
        <dbReference type="EMBL" id="QQT53184.1"/>
    </source>
</evidence>
<keyword evidence="4" id="KW-1185">Reference proteome</keyword>
<evidence type="ECO:0000313" key="4">
    <source>
        <dbReference type="Proteomes" id="UP000595498"/>
    </source>
</evidence>
<dbReference type="Proteomes" id="UP000595498">
    <property type="component" value="Chromosome"/>
</dbReference>
<dbReference type="Gene3D" id="3.40.50.2000">
    <property type="entry name" value="Glycogen Phosphorylase B"/>
    <property type="match status" value="2"/>
</dbReference>
<accession>A0ABX7CN86</accession>
<gene>
    <name evidence="3" type="ORF">I6I98_23555</name>
</gene>
<sequence>MFKLIRATTVPISLKTLLKGQHRFMANNGFNVIGVASEGKELHDVNVEENIPVVALEMTRTISPFKDLQSLWKFYRLCKKEKPIIVHSHTPKAGLVAMLGAKIAGVPIRLHTVAGMPLMEAKGIKRLVLDIVEKLTYASATRVYPNSNKLYDFIIDNKYSSPKKVKVIANGSSNGINTGFFCNDQVFEDQKTLLKKNLNILPEDFVFIFVGRLVGDKGLNELIKAFTKIKENSVKLLLVGSLESELDPLHPETLQEIENNANIISGGFQRDVRPYFAISDALVFPSYREGFPNVVMQAGAMELPAIVSDINGCNEIIIEGKNGTIIPVKNVEAVKNAMEMMITDKELYLKMKKNARQMITERYEQQVVWDALLTEYKSLLKDKGLDNV</sequence>
<dbReference type="EMBL" id="CP068224">
    <property type="protein sequence ID" value="QQT53184.1"/>
    <property type="molecule type" value="Genomic_DNA"/>
</dbReference>
<dbReference type="PANTHER" id="PTHR12526">
    <property type="entry name" value="GLYCOSYLTRANSFERASE"/>
    <property type="match status" value="1"/>
</dbReference>
<dbReference type="InterPro" id="IPR001296">
    <property type="entry name" value="Glyco_trans_1"/>
</dbReference>
<evidence type="ECO:0000259" key="1">
    <source>
        <dbReference type="Pfam" id="PF00534"/>
    </source>
</evidence>
<organism evidence="3 4">
    <name type="scientific">Sphingobacterium multivorum</name>
    <dbReference type="NCBI Taxonomy" id="28454"/>
    <lineage>
        <taxon>Bacteria</taxon>
        <taxon>Pseudomonadati</taxon>
        <taxon>Bacteroidota</taxon>
        <taxon>Sphingobacteriia</taxon>
        <taxon>Sphingobacteriales</taxon>
        <taxon>Sphingobacteriaceae</taxon>
        <taxon>Sphingobacterium</taxon>
    </lineage>
</organism>
<dbReference type="CDD" id="cd03808">
    <property type="entry name" value="GT4_CapM-like"/>
    <property type="match status" value="1"/>
</dbReference>
<dbReference type="SUPFAM" id="SSF53756">
    <property type="entry name" value="UDP-Glycosyltransferase/glycogen phosphorylase"/>
    <property type="match status" value="1"/>
</dbReference>
<feature type="domain" description="Glycosyl transferase family 1" evidence="1">
    <location>
        <begin position="193"/>
        <end position="358"/>
    </location>
</feature>
<reference evidence="3 4" key="1">
    <citation type="submission" date="2021-01" db="EMBL/GenBank/DDBJ databases">
        <title>FDA dAtabase for Regulatory Grade micrObial Sequences (FDA-ARGOS): Supporting development and validation of Infectious Disease Dx tests.</title>
        <authorList>
            <person name="Sproer C."/>
            <person name="Gronow S."/>
            <person name="Severitt S."/>
            <person name="Schroder I."/>
            <person name="Tallon L."/>
            <person name="Sadzewicz L."/>
            <person name="Zhao X."/>
            <person name="Boylan J."/>
            <person name="Ott S."/>
            <person name="Bowen H."/>
            <person name="Vavikolanu K."/>
            <person name="Mehta A."/>
            <person name="Aluvathingal J."/>
            <person name="Nadendla S."/>
            <person name="Lowell S."/>
            <person name="Myers T."/>
            <person name="Yan Y."/>
            <person name="Sichtig H."/>
        </authorList>
    </citation>
    <scope>NUCLEOTIDE SEQUENCE [LARGE SCALE GENOMIC DNA]</scope>
    <source>
        <strain evidence="3 4">FDAARGOS_1141</strain>
    </source>
</reference>
<name>A0ABX7CN86_SPHMU</name>
<evidence type="ECO:0000259" key="2">
    <source>
        <dbReference type="Pfam" id="PF13579"/>
    </source>
</evidence>
<proteinExistence type="predicted"/>